<accession>A0A2M7WT41</accession>
<proteinExistence type="predicted"/>
<sequence length="221" mass="24124">MSTIRFLVIMLLIAILGYSVSPYPTAPSEVSMTGKEFARDETRLSTEKTCNEPTIINSAKLSDLLPVINSIRRCVEERGHATAYVYGSGRAVDEALAFFDMMRTSGLSNKTTFIATGVIWSASNIIWLAAERRVVLPGSQFIIHSATHNMSNESKQIREEAAENMIDSTTDAVSLAAGKSGANLWERSIQALGPGMTLNARQALEYGRATEIQGYEDAPQN</sequence>
<dbReference type="Gene3D" id="3.90.226.10">
    <property type="entry name" value="2-enoyl-CoA Hydratase, Chain A, domain 1"/>
    <property type="match status" value="1"/>
</dbReference>
<dbReference type="EMBL" id="PFXF01000005">
    <property type="protein sequence ID" value="PJA33162.1"/>
    <property type="molecule type" value="Genomic_DNA"/>
</dbReference>
<evidence type="ECO:0000313" key="1">
    <source>
        <dbReference type="EMBL" id="PJA33162.1"/>
    </source>
</evidence>
<organism evidence="1 2">
    <name type="scientific">Candidatus Zambryskibacteria bacterium CG_4_9_14_3_um_filter_42_15</name>
    <dbReference type="NCBI Taxonomy" id="1975112"/>
    <lineage>
        <taxon>Bacteria</taxon>
        <taxon>Candidatus Zambryskiibacteriota</taxon>
    </lineage>
</organism>
<dbReference type="InterPro" id="IPR029045">
    <property type="entry name" value="ClpP/crotonase-like_dom_sf"/>
</dbReference>
<reference evidence="2" key="1">
    <citation type="submission" date="2017-09" db="EMBL/GenBank/DDBJ databases">
        <title>Depth-based differentiation of microbial function through sediment-hosted aquifers and enrichment of novel symbionts in the deep terrestrial subsurface.</title>
        <authorList>
            <person name="Probst A.J."/>
            <person name="Ladd B."/>
            <person name="Jarett J.K."/>
            <person name="Geller-Mcgrath D.E."/>
            <person name="Sieber C.M.K."/>
            <person name="Emerson J.B."/>
            <person name="Anantharaman K."/>
            <person name="Thomas B.C."/>
            <person name="Malmstrom R."/>
            <person name="Stieglmeier M."/>
            <person name="Klingl A."/>
            <person name="Woyke T."/>
            <person name="Ryan C.M."/>
            <person name="Banfield J.F."/>
        </authorList>
    </citation>
    <scope>NUCLEOTIDE SEQUENCE [LARGE SCALE GENOMIC DNA]</scope>
</reference>
<dbReference type="Proteomes" id="UP000230758">
    <property type="component" value="Unassembled WGS sequence"/>
</dbReference>
<dbReference type="SUPFAM" id="SSF52096">
    <property type="entry name" value="ClpP/crotonase"/>
    <property type="match status" value="1"/>
</dbReference>
<dbReference type="AlphaFoldDB" id="A0A2M7WT41"/>
<gene>
    <name evidence="1" type="ORF">CO185_00255</name>
</gene>
<name>A0A2M7WT41_9BACT</name>
<comment type="caution">
    <text evidence="1">The sequence shown here is derived from an EMBL/GenBank/DDBJ whole genome shotgun (WGS) entry which is preliminary data.</text>
</comment>
<dbReference type="InterPro" id="IPR023562">
    <property type="entry name" value="ClpP/TepA"/>
</dbReference>
<evidence type="ECO:0008006" key="3">
    <source>
        <dbReference type="Google" id="ProtNLM"/>
    </source>
</evidence>
<protein>
    <recommendedName>
        <fullName evidence="3">ATP-dependent Clp protease proteolytic subunit</fullName>
    </recommendedName>
</protein>
<dbReference type="Pfam" id="PF00574">
    <property type="entry name" value="CLP_protease"/>
    <property type="match status" value="1"/>
</dbReference>
<evidence type="ECO:0000313" key="2">
    <source>
        <dbReference type="Proteomes" id="UP000230758"/>
    </source>
</evidence>